<dbReference type="Pfam" id="PF13192">
    <property type="entry name" value="Thioredoxin_3"/>
    <property type="match status" value="1"/>
</dbReference>
<accession>A0A1I4S4D1</accession>
<dbReference type="OrthoDB" id="35385at2157"/>
<dbReference type="STRING" id="487685.SAMN04488696_1766"/>
<dbReference type="Gene3D" id="3.40.30.10">
    <property type="entry name" value="Glutaredoxin"/>
    <property type="match status" value="1"/>
</dbReference>
<evidence type="ECO:0000313" key="5">
    <source>
        <dbReference type="Proteomes" id="UP000198535"/>
    </source>
</evidence>
<sequence length="82" mass="9461">MVKVTLVHSEWCHFCPTAKKMWRELNEQCDFEYEEVELDTPEGKELAKKFKIRSIPTTIIDDKVAFVGVPDKEQASNVCDAN</sequence>
<name>A0A1I4S4D1_9EURY</name>
<evidence type="ECO:0000259" key="3">
    <source>
        <dbReference type="Pfam" id="PF13192"/>
    </source>
</evidence>
<dbReference type="InterPro" id="IPR036249">
    <property type="entry name" value="Thioredoxin-like_sf"/>
</dbReference>
<evidence type="ECO:0000256" key="1">
    <source>
        <dbReference type="ARBA" id="ARBA00007787"/>
    </source>
</evidence>
<dbReference type="EMBL" id="FOUJ01000003">
    <property type="protein sequence ID" value="SFM59329.1"/>
    <property type="molecule type" value="Genomic_DNA"/>
</dbReference>
<organism evidence="4 5">
    <name type="scientific">Methanolobus profundi</name>
    <dbReference type="NCBI Taxonomy" id="487685"/>
    <lineage>
        <taxon>Archaea</taxon>
        <taxon>Methanobacteriati</taxon>
        <taxon>Methanobacteriota</taxon>
        <taxon>Stenosarchaea group</taxon>
        <taxon>Methanomicrobia</taxon>
        <taxon>Methanosarcinales</taxon>
        <taxon>Methanosarcinaceae</taxon>
        <taxon>Methanolobus</taxon>
    </lineage>
</organism>
<reference evidence="5" key="1">
    <citation type="submission" date="2016-10" db="EMBL/GenBank/DDBJ databases">
        <authorList>
            <person name="Varghese N."/>
            <person name="Submissions S."/>
        </authorList>
    </citation>
    <scope>NUCLEOTIDE SEQUENCE [LARGE SCALE GENOMIC DNA]</scope>
    <source>
        <strain evidence="5">Mob M</strain>
    </source>
</reference>
<evidence type="ECO:0000313" key="4">
    <source>
        <dbReference type="EMBL" id="SFM59329.1"/>
    </source>
</evidence>
<gene>
    <name evidence="4" type="ORF">SAMN04488696_1766</name>
</gene>
<evidence type="ECO:0000256" key="2">
    <source>
        <dbReference type="ARBA" id="ARBA00022982"/>
    </source>
</evidence>
<keyword evidence="2" id="KW-0249">Electron transport</keyword>
<dbReference type="SUPFAM" id="SSF52833">
    <property type="entry name" value="Thioredoxin-like"/>
    <property type="match status" value="1"/>
</dbReference>
<dbReference type="AlphaFoldDB" id="A0A1I4S4D1"/>
<comment type="similarity">
    <text evidence="1">Belongs to the glutaredoxin family.</text>
</comment>
<dbReference type="RefSeq" id="WP_091936103.1">
    <property type="nucleotide sequence ID" value="NZ_FOUJ01000003.1"/>
</dbReference>
<feature type="domain" description="Thioredoxin-like fold" evidence="3">
    <location>
        <begin position="4"/>
        <end position="78"/>
    </location>
</feature>
<dbReference type="PROSITE" id="PS51354">
    <property type="entry name" value="GLUTAREDOXIN_2"/>
    <property type="match status" value="1"/>
</dbReference>
<keyword evidence="5" id="KW-1185">Reference proteome</keyword>
<dbReference type="Proteomes" id="UP000198535">
    <property type="component" value="Unassembled WGS sequence"/>
</dbReference>
<protein>
    <submittedName>
        <fullName evidence="4">Glutaredoxin</fullName>
    </submittedName>
</protein>
<proteinExistence type="inferred from homology"/>
<keyword evidence="2" id="KW-0813">Transport</keyword>
<dbReference type="InterPro" id="IPR012336">
    <property type="entry name" value="Thioredoxin-like_fold"/>
</dbReference>